<dbReference type="EMBL" id="MEVI01000001">
    <property type="protein sequence ID" value="OGC55742.1"/>
    <property type="molecule type" value="Genomic_DNA"/>
</dbReference>
<evidence type="ECO:0000256" key="4">
    <source>
        <dbReference type="ARBA" id="ARBA00022801"/>
    </source>
</evidence>
<dbReference type="GO" id="GO:0006754">
    <property type="term" value="P:ATP biosynthetic process"/>
    <property type="evidence" value="ECO:0007669"/>
    <property type="project" value="TreeGrafter"/>
</dbReference>
<dbReference type="Proteomes" id="UP000176504">
    <property type="component" value="Unassembled WGS sequence"/>
</dbReference>
<dbReference type="InterPro" id="IPR020084">
    <property type="entry name" value="NUDIX_hydrolase_CS"/>
</dbReference>
<dbReference type="InterPro" id="IPR051325">
    <property type="entry name" value="Nudix_hydrolase_domain"/>
</dbReference>
<dbReference type="PANTHER" id="PTHR21340:SF0">
    <property type="entry name" value="BIS(5'-NUCLEOSYL)-TETRAPHOSPHATASE [ASYMMETRICAL]"/>
    <property type="match status" value="1"/>
</dbReference>
<keyword evidence="4 6" id="KW-0378">Hydrolase</keyword>
<evidence type="ECO:0000313" key="9">
    <source>
        <dbReference type="Proteomes" id="UP000176504"/>
    </source>
</evidence>
<keyword evidence="3" id="KW-0547">Nucleotide-binding</keyword>
<comment type="caution">
    <text evidence="8">The sequence shown here is derived from an EMBL/GenBank/DDBJ whole genome shotgun (WGS) entry which is preliminary data.</text>
</comment>
<protein>
    <recommendedName>
        <fullName evidence="2">Bis(5'-nucleosyl)-tetraphosphatase [asymmetrical]</fullName>
    </recommendedName>
    <alternativeName>
        <fullName evidence="5">Diadenosine 5',5'''-P1,P4-tetraphosphate asymmetrical hydrolase</fullName>
    </alternativeName>
</protein>
<evidence type="ECO:0000256" key="1">
    <source>
        <dbReference type="ARBA" id="ARBA00005582"/>
    </source>
</evidence>
<sequence>MTYEKSAGAIVFKTENGILKFLLLKAPSVSVKNPHSIWLFPKGNVSENETLQDCALREVKEETGLTQIKPVWDFKITEKYMYKKDGNLISKTVYYFLFELTADEEVKISKEHINYSWVSLEDANKLLKIKAARENLAKAYEFISARSHQQKLL</sequence>
<dbReference type="AlphaFoldDB" id="A0A1F4VEQ5"/>
<dbReference type="PANTHER" id="PTHR21340">
    <property type="entry name" value="DIADENOSINE 5,5-P1,P4-TETRAPHOSPHATE PYROPHOSPHOHYDROLASE MUTT"/>
    <property type="match status" value="1"/>
</dbReference>
<dbReference type="GO" id="GO:0004081">
    <property type="term" value="F:bis(5'-nucleosyl)-tetraphosphatase (asymmetrical) activity"/>
    <property type="evidence" value="ECO:0007669"/>
    <property type="project" value="TreeGrafter"/>
</dbReference>
<dbReference type="SUPFAM" id="SSF55811">
    <property type="entry name" value="Nudix"/>
    <property type="match status" value="1"/>
</dbReference>
<dbReference type="Gene3D" id="3.90.79.10">
    <property type="entry name" value="Nucleoside Triphosphate Pyrophosphohydrolase"/>
    <property type="match status" value="1"/>
</dbReference>
<evidence type="ECO:0000313" key="8">
    <source>
        <dbReference type="EMBL" id="OGC55742.1"/>
    </source>
</evidence>
<dbReference type="Pfam" id="PF00293">
    <property type="entry name" value="NUDIX"/>
    <property type="match status" value="1"/>
</dbReference>
<gene>
    <name evidence="8" type="ORF">A3A78_01745</name>
</gene>
<proteinExistence type="inferred from homology"/>
<dbReference type="PROSITE" id="PS00893">
    <property type="entry name" value="NUDIX_BOX"/>
    <property type="match status" value="1"/>
</dbReference>
<accession>A0A1F4VEQ5</accession>
<dbReference type="GO" id="GO:0000166">
    <property type="term" value="F:nucleotide binding"/>
    <property type="evidence" value="ECO:0007669"/>
    <property type="project" value="UniProtKB-KW"/>
</dbReference>
<evidence type="ECO:0000256" key="6">
    <source>
        <dbReference type="RuleBase" id="RU003476"/>
    </source>
</evidence>
<dbReference type="InterPro" id="IPR015797">
    <property type="entry name" value="NUDIX_hydrolase-like_dom_sf"/>
</dbReference>
<evidence type="ECO:0000259" key="7">
    <source>
        <dbReference type="PROSITE" id="PS51462"/>
    </source>
</evidence>
<dbReference type="PROSITE" id="PS51462">
    <property type="entry name" value="NUDIX"/>
    <property type="match status" value="1"/>
</dbReference>
<feature type="domain" description="Nudix hydrolase" evidence="7">
    <location>
        <begin position="2"/>
        <end position="140"/>
    </location>
</feature>
<dbReference type="InterPro" id="IPR003565">
    <property type="entry name" value="Tetra_PHTase"/>
</dbReference>
<dbReference type="GO" id="GO:0006167">
    <property type="term" value="P:AMP biosynthetic process"/>
    <property type="evidence" value="ECO:0007669"/>
    <property type="project" value="TreeGrafter"/>
</dbReference>
<dbReference type="CDD" id="cd03428">
    <property type="entry name" value="NUDIX_Ap4A_Nudt2"/>
    <property type="match status" value="1"/>
</dbReference>
<organism evidence="8 9">
    <name type="scientific">candidate division WWE3 bacterium RIFCSPLOWO2_01_FULL_41_18</name>
    <dbReference type="NCBI Taxonomy" id="1802625"/>
    <lineage>
        <taxon>Bacteria</taxon>
        <taxon>Katanobacteria</taxon>
    </lineage>
</organism>
<evidence type="ECO:0000256" key="3">
    <source>
        <dbReference type="ARBA" id="ARBA00022741"/>
    </source>
</evidence>
<reference evidence="8 9" key="1">
    <citation type="journal article" date="2016" name="Nat. Commun.">
        <title>Thousands of microbial genomes shed light on interconnected biogeochemical processes in an aquifer system.</title>
        <authorList>
            <person name="Anantharaman K."/>
            <person name="Brown C.T."/>
            <person name="Hug L.A."/>
            <person name="Sharon I."/>
            <person name="Castelle C.J."/>
            <person name="Probst A.J."/>
            <person name="Thomas B.C."/>
            <person name="Singh A."/>
            <person name="Wilkins M.J."/>
            <person name="Karaoz U."/>
            <person name="Brodie E.L."/>
            <person name="Williams K.H."/>
            <person name="Hubbard S.S."/>
            <person name="Banfield J.F."/>
        </authorList>
    </citation>
    <scope>NUCLEOTIDE SEQUENCE [LARGE SCALE GENOMIC DNA]</scope>
</reference>
<evidence type="ECO:0000256" key="5">
    <source>
        <dbReference type="ARBA" id="ARBA00032644"/>
    </source>
</evidence>
<dbReference type="InterPro" id="IPR000086">
    <property type="entry name" value="NUDIX_hydrolase_dom"/>
</dbReference>
<dbReference type="PRINTS" id="PR00502">
    <property type="entry name" value="NUDIXFAMILY"/>
</dbReference>
<name>A0A1F4VEQ5_UNCKA</name>
<evidence type="ECO:0000256" key="2">
    <source>
        <dbReference type="ARBA" id="ARBA00018911"/>
    </source>
</evidence>
<comment type="similarity">
    <text evidence="1 6">Belongs to the Nudix hydrolase family.</text>
</comment>
<dbReference type="InterPro" id="IPR020476">
    <property type="entry name" value="Nudix_hydrolase"/>
</dbReference>